<feature type="signal peptide" evidence="1">
    <location>
        <begin position="1"/>
        <end position="27"/>
    </location>
</feature>
<evidence type="ECO:0000256" key="1">
    <source>
        <dbReference type="SAM" id="SignalP"/>
    </source>
</evidence>
<feature type="chain" id="PRO_5046331387" description="Lipoprotein" evidence="1">
    <location>
        <begin position="28"/>
        <end position="180"/>
    </location>
</feature>
<dbReference type="EMBL" id="CP108036">
    <property type="protein sequence ID" value="WUN78480.1"/>
    <property type="molecule type" value="Genomic_DNA"/>
</dbReference>
<dbReference type="RefSeq" id="WP_328738939.1">
    <property type="nucleotide sequence ID" value="NZ_CP108036.1"/>
</dbReference>
<evidence type="ECO:0000313" key="3">
    <source>
        <dbReference type="Proteomes" id="UP001432312"/>
    </source>
</evidence>
<dbReference type="Proteomes" id="UP001432312">
    <property type="component" value="Chromosome"/>
</dbReference>
<keyword evidence="1" id="KW-0732">Signal</keyword>
<gene>
    <name evidence="2" type="ORF">OHA91_08210</name>
</gene>
<sequence>MNRRNRRNVTALALLGALTLASGCTLMDSEPSAKRTYDPQPRAHQDVEKEVGDLSSRALDMTQVKGKVTDGGPATYPCGTSEEKKQGLRNVRHVWSVYGVDHDALGQGMKNLAAQLPQNGWKVVKNGPNENTAAKTPEVLAVHEATHTQLEAKWMDSSDGGENLINFAVYSRCFKDTDVK</sequence>
<name>A0ABZ1Q7X2_9ACTN</name>
<evidence type="ECO:0008006" key="4">
    <source>
        <dbReference type="Google" id="ProtNLM"/>
    </source>
</evidence>
<accession>A0ABZ1Q7X2</accession>
<evidence type="ECO:0000313" key="2">
    <source>
        <dbReference type="EMBL" id="WUN78480.1"/>
    </source>
</evidence>
<proteinExistence type="predicted"/>
<dbReference type="PROSITE" id="PS51257">
    <property type="entry name" value="PROKAR_LIPOPROTEIN"/>
    <property type="match status" value="1"/>
</dbReference>
<protein>
    <recommendedName>
        <fullName evidence="4">Lipoprotein</fullName>
    </recommendedName>
</protein>
<reference evidence="2" key="1">
    <citation type="submission" date="2022-10" db="EMBL/GenBank/DDBJ databases">
        <title>The complete genomes of actinobacterial strains from the NBC collection.</title>
        <authorList>
            <person name="Joergensen T.S."/>
            <person name="Alvarez Arevalo M."/>
            <person name="Sterndorff E.B."/>
            <person name="Faurdal D."/>
            <person name="Vuksanovic O."/>
            <person name="Mourched A.-S."/>
            <person name="Charusanti P."/>
            <person name="Shaw S."/>
            <person name="Blin K."/>
            <person name="Weber T."/>
        </authorList>
    </citation>
    <scope>NUCLEOTIDE SEQUENCE</scope>
    <source>
        <strain evidence="2">NBC_00303</strain>
    </source>
</reference>
<keyword evidence="3" id="KW-1185">Reference proteome</keyword>
<dbReference type="GeneID" id="95496009"/>
<organism evidence="2 3">
    <name type="scientific">Streptomyces erythrochromogenes</name>
    <dbReference type="NCBI Taxonomy" id="285574"/>
    <lineage>
        <taxon>Bacteria</taxon>
        <taxon>Bacillati</taxon>
        <taxon>Actinomycetota</taxon>
        <taxon>Actinomycetes</taxon>
        <taxon>Kitasatosporales</taxon>
        <taxon>Streptomycetaceae</taxon>
        <taxon>Streptomyces</taxon>
    </lineage>
</organism>